<dbReference type="Gene3D" id="2.60.40.10">
    <property type="entry name" value="Immunoglobulins"/>
    <property type="match status" value="1"/>
</dbReference>
<accession>R8AWU7</accession>
<dbReference type="HOGENOM" id="CLU_1978864_0_0_6"/>
<dbReference type="eggNOG" id="ENOG502ZUJN">
    <property type="taxonomic scope" value="Bacteria"/>
</dbReference>
<comment type="caution">
    <text evidence="1">The sequence shown here is derived from an EMBL/GenBank/DDBJ whole genome shotgun (WGS) entry which is preliminary data.</text>
</comment>
<organism evidence="1 2">
    <name type="scientific">Marinobacter lipolyticus SM19</name>
    <dbReference type="NCBI Taxonomy" id="1318628"/>
    <lineage>
        <taxon>Bacteria</taxon>
        <taxon>Pseudomonadati</taxon>
        <taxon>Pseudomonadota</taxon>
        <taxon>Gammaproteobacteria</taxon>
        <taxon>Pseudomonadales</taxon>
        <taxon>Marinobacteraceae</taxon>
        <taxon>Marinobacter</taxon>
    </lineage>
</organism>
<evidence type="ECO:0008006" key="3">
    <source>
        <dbReference type="Google" id="ProtNLM"/>
    </source>
</evidence>
<dbReference type="AlphaFoldDB" id="R8AWU7"/>
<evidence type="ECO:0000313" key="2">
    <source>
        <dbReference type="Proteomes" id="UP000016540"/>
    </source>
</evidence>
<dbReference type="STRING" id="1318628.MARLIPOL_16899"/>
<dbReference type="PROSITE" id="PS51257">
    <property type="entry name" value="PROKAR_LIPOPROTEIN"/>
    <property type="match status" value="1"/>
</dbReference>
<dbReference type="InterPro" id="IPR013783">
    <property type="entry name" value="Ig-like_fold"/>
</dbReference>
<dbReference type="Proteomes" id="UP000016540">
    <property type="component" value="Unassembled WGS sequence"/>
</dbReference>
<dbReference type="InterPro" id="IPR036116">
    <property type="entry name" value="FN3_sf"/>
</dbReference>
<sequence>MKRVIKMSKAWIAALFIGVILTGCGGGSSGGTSASGGAKSADLSWNAPMTRVNNESLSMGELSGYIISYGRDPENLTETVRINGADTMDYTVTNLDNGTWYFAIQVEDVNGLLSEPSQPVSKTIQG</sequence>
<reference evidence="1 2" key="1">
    <citation type="journal article" date="2013" name="Genome Announc.">
        <title>Draft Genome Sequence of the Moderately Halophilic Bacterium Marinobacter lipolyticus Strain SM19.</title>
        <authorList>
            <person name="Papke R.T."/>
            <person name="de la Haba R.R."/>
            <person name="Infante-Dominguez C."/>
            <person name="Perez D."/>
            <person name="Sanchez-Porro C."/>
            <person name="Lapierre P."/>
            <person name="Ventosa A."/>
        </authorList>
    </citation>
    <scope>NUCLEOTIDE SEQUENCE [LARGE SCALE GENOMIC DNA]</scope>
    <source>
        <strain evidence="1 2">SM19</strain>
    </source>
</reference>
<gene>
    <name evidence="1" type="ORF">MARLIPOL_16899</name>
</gene>
<evidence type="ECO:0000313" key="1">
    <source>
        <dbReference type="EMBL" id="EON90818.1"/>
    </source>
</evidence>
<name>R8AWU7_9GAMM</name>
<dbReference type="PATRIC" id="fig|1318628.3.peg.3377"/>
<dbReference type="InterPro" id="IPR003961">
    <property type="entry name" value="FN3_dom"/>
</dbReference>
<dbReference type="CDD" id="cd00063">
    <property type="entry name" value="FN3"/>
    <property type="match status" value="1"/>
</dbReference>
<protein>
    <recommendedName>
        <fullName evidence="3">Fibronectin type III domain-containing protein</fullName>
    </recommendedName>
</protein>
<dbReference type="RefSeq" id="WP_012139591.1">
    <property type="nucleotide sequence ID" value="NZ_KE007329.1"/>
</dbReference>
<dbReference type="EMBL" id="ASAD01000022">
    <property type="protein sequence ID" value="EON90818.1"/>
    <property type="molecule type" value="Genomic_DNA"/>
</dbReference>
<dbReference type="SUPFAM" id="SSF49265">
    <property type="entry name" value="Fibronectin type III"/>
    <property type="match status" value="1"/>
</dbReference>
<proteinExistence type="predicted"/>
<keyword evidence="2" id="KW-1185">Reference proteome</keyword>